<dbReference type="GO" id="GO:0003677">
    <property type="term" value="F:DNA binding"/>
    <property type="evidence" value="ECO:0007669"/>
    <property type="project" value="InterPro"/>
</dbReference>
<dbReference type="Proteomes" id="UP000658656">
    <property type="component" value="Unassembled WGS sequence"/>
</dbReference>
<dbReference type="PANTHER" id="PTHR34293">
    <property type="entry name" value="HTH-TYPE TRANSCRIPTIONAL REGULATOR TRMBL2"/>
    <property type="match status" value="1"/>
</dbReference>
<protein>
    <recommendedName>
        <fullName evidence="2">HTH luxR-type domain-containing protein</fullName>
    </recommendedName>
</protein>
<organism evidence="3 4">
    <name type="scientific">Amycolatopsis bartoniae</name>
    <dbReference type="NCBI Taxonomy" id="941986"/>
    <lineage>
        <taxon>Bacteria</taxon>
        <taxon>Bacillati</taxon>
        <taxon>Actinomycetota</taxon>
        <taxon>Actinomycetes</taxon>
        <taxon>Pseudonocardiales</taxon>
        <taxon>Pseudonocardiaceae</taxon>
        <taxon>Amycolatopsis</taxon>
    </lineage>
</organism>
<reference evidence="3" key="1">
    <citation type="journal article" date="2014" name="Int. J. Syst. Evol. Microbiol.">
        <title>Complete genome sequence of Corynebacterium casei LMG S-19264T (=DSM 44701T), isolated from a smear-ripened cheese.</title>
        <authorList>
            <consortium name="US DOE Joint Genome Institute (JGI-PGF)"/>
            <person name="Walter F."/>
            <person name="Albersmeier A."/>
            <person name="Kalinowski J."/>
            <person name="Ruckert C."/>
        </authorList>
    </citation>
    <scope>NUCLEOTIDE SEQUENCE</scope>
    <source>
        <strain evidence="3">CGMCC 4.7679</strain>
    </source>
</reference>
<accession>A0A8H9M8K9</accession>
<feature type="region of interest" description="Disordered" evidence="1">
    <location>
        <begin position="1"/>
        <end position="21"/>
    </location>
</feature>
<sequence length="340" mass="36821">MRTGGEEHSSREDTGGAMSLRDLGFDSVQENVYRALLADPGRDTAALATLVRTGEDVVRAALTGLLALGVVEVSATAPSGVVPGDPEVAIGELIERLEHEMLRRQRDIGGTRAELAGLAALGGRPRPGSQPVEVEHVAEPEQVRERLAELCFFTRFSVYSVQPARAASSAARQEAARLDTRSLRRGVDMRIVYDEGVLREERNRARLGERVAAGARIRLRPGPLGRLIVLDERVAVVPADPGGGALIVHQPGLVRELAARFTQLWDGATELGEARGADEPSEEDRAVLRLLDAGMTDELIARQVGLSVRHLRRRIARLLERLEAASRFQAGAAAARRGWI</sequence>
<reference evidence="3" key="2">
    <citation type="submission" date="2020-09" db="EMBL/GenBank/DDBJ databases">
        <authorList>
            <person name="Sun Q."/>
            <person name="Zhou Y."/>
        </authorList>
    </citation>
    <scope>NUCLEOTIDE SEQUENCE</scope>
    <source>
        <strain evidence="3">CGMCC 4.7679</strain>
    </source>
</reference>
<dbReference type="Gene3D" id="1.10.10.10">
    <property type="entry name" value="Winged helix-like DNA-binding domain superfamily/Winged helix DNA-binding domain"/>
    <property type="match status" value="1"/>
</dbReference>
<dbReference type="GO" id="GO:0006355">
    <property type="term" value="P:regulation of DNA-templated transcription"/>
    <property type="evidence" value="ECO:0007669"/>
    <property type="project" value="InterPro"/>
</dbReference>
<feature type="compositionally biased region" description="Basic and acidic residues" evidence="1">
    <location>
        <begin position="1"/>
        <end position="14"/>
    </location>
</feature>
<dbReference type="AlphaFoldDB" id="A0A8H9M8K9"/>
<dbReference type="InterPro" id="IPR016032">
    <property type="entry name" value="Sig_transdc_resp-reg_C-effctor"/>
</dbReference>
<dbReference type="SMART" id="SM00421">
    <property type="entry name" value="HTH_LUXR"/>
    <property type="match status" value="1"/>
</dbReference>
<evidence type="ECO:0000313" key="4">
    <source>
        <dbReference type="Proteomes" id="UP000658656"/>
    </source>
</evidence>
<comment type="caution">
    <text evidence="3">The sequence shown here is derived from an EMBL/GenBank/DDBJ whole genome shotgun (WGS) entry which is preliminary data.</text>
</comment>
<feature type="domain" description="HTH luxR-type" evidence="2">
    <location>
        <begin position="277"/>
        <end position="334"/>
    </location>
</feature>
<dbReference type="InterPro" id="IPR000792">
    <property type="entry name" value="Tscrpt_reg_LuxR_C"/>
</dbReference>
<proteinExistence type="predicted"/>
<evidence type="ECO:0000259" key="2">
    <source>
        <dbReference type="SMART" id="SM00421"/>
    </source>
</evidence>
<dbReference type="EMBL" id="BNAV01000001">
    <property type="protein sequence ID" value="GHF42136.1"/>
    <property type="molecule type" value="Genomic_DNA"/>
</dbReference>
<evidence type="ECO:0000256" key="1">
    <source>
        <dbReference type="SAM" id="MobiDB-lite"/>
    </source>
</evidence>
<dbReference type="InterPro" id="IPR051797">
    <property type="entry name" value="TrmB-like"/>
</dbReference>
<keyword evidence="4" id="KW-1185">Reference proteome</keyword>
<dbReference type="PANTHER" id="PTHR34293:SF1">
    <property type="entry name" value="HTH-TYPE TRANSCRIPTIONAL REGULATOR TRMBL2"/>
    <property type="match status" value="1"/>
</dbReference>
<name>A0A8H9M8K9_9PSEU</name>
<dbReference type="SUPFAM" id="SSF46894">
    <property type="entry name" value="C-terminal effector domain of the bipartite response regulators"/>
    <property type="match status" value="1"/>
</dbReference>
<dbReference type="InterPro" id="IPR036388">
    <property type="entry name" value="WH-like_DNA-bd_sf"/>
</dbReference>
<gene>
    <name evidence="3" type="ORF">GCM10017566_14640</name>
</gene>
<evidence type="ECO:0000313" key="3">
    <source>
        <dbReference type="EMBL" id="GHF42136.1"/>
    </source>
</evidence>